<reference evidence="2" key="3">
    <citation type="submission" date="2018-08" db="UniProtKB">
        <authorList>
            <consortium name="EnsemblPlants"/>
        </authorList>
    </citation>
    <scope>IDENTIFICATION</scope>
    <source>
        <strain evidence="2">cv. Bd21</strain>
    </source>
</reference>
<gene>
    <name evidence="1" type="ORF">BRADI_3g17511v3</name>
</gene>
<evidence type="ECO:0000313" key="2">
    <source>
        <dbReference type="EnsemblPlants" id="PNT66835"/>
    </source>
</evidence>
<proteinExistence type="predicted"/>
<dbReference type="InParanoid" id="A0A2K2CXT0"/>
<name>A0A2K2CXT0_BRADI</name>
<organism evidence="1">
    <name type="scientific">Brachypodium distachyon</name>
    <name type="common">Purple false brome</name>
    <name type="synonym">Trachynia distachya</name>
    <dbReference type="NCBI Taxonomy" id="15368"/>
    <lineage>
        <taxon>Eukaryota</taxon>
        <taxon>Viridiplantae</taxon>
        <taxon>Streptophyta</taxon>
        <taxon>Embryophyta</taxon>
        <taxon>Tracheophyta</taxon>
        <taxon>Spermatophyta</taxon>
        <taxon>Magnoliopsida</taxon>
        <taxon>Liliopsida</taxon>
        <taxon>Poales</taxon>
        <taxon>Poaceae</taxon>
        <taxon>BOP clade</taxon>
        <taxon>Pooideae</taxon>
        <taxon>Stipodae</taxon>
        <taxon>Brachypodieae</taxon>
        <taxon>Brachypodium</taxon>
    </lineage>
</organism>
<dbReference type="Proteomes" id="UP000008810">
    <property type="component" value="Chromosome 3"/>
</dbReference>
<dbReference type="EnsemblPlants" id="PNT66835">
    <property type="protein sequence ID" value="PNT66835"/>
    <property type="gene ID" value="BRADI_3g17511v3"/>
</dbReference>
<accession>A0A2K2CXT0</accession>
<dbReference type="Gramene" id="PNT66835">
    <property type="protein sequence ID" value="PNT66835"/>
    <property type="gene ID" value="BRADI_3g17511v3"/>
</dbReference>
<reference evidence="1" key="2">
    <citation type="submission" date="2017-06" db="EMBL/GenBank/DDBJ databases">
        <title>WGS assembly of Brachypodium distachyon.</title>
        <authorList>
            <consortium name="The International Brachypodium Initiative"/>
            <person name="Lucas S."/>
            <person name="Harmon-Smith M."/>
            <person name="Lail K."/>
            <person name="Tice H."/>
            <person name="Grimwood J."/>
            <person name="Bruce D."/>
            <person name="Barry K."/>
            <person name="Shu S."/>
            <person name="Lindquist E."/>
            <person name="Wang M."/>
            <person name="Pitluck S."/>
            <person name="Vogel J.P."/>
            <person name="Garvin D.F."/>
            <person name="Mockler T.C."/>
            <person name="Schmutz J."/>
            <person name="Rokhsar D."/>
            <person name="Bevan M.W."/>
        </authorList>
    </citation>
    <scope>NUCLEOTIDE SEQUENCE</scope>
    <source>
        <strain evidence="1">Bd21</strain>
    </source>
</reference>
<reference evidence="1 2" key="1">
    <citation type="journal article" date="2010" name="Nature">
        <title>Genome sequencing and analysis of the model grass Brachypodium distachyon.</title>
        <authorList>
            <consortium name="International Brachypodium Initiative"/>
        </authorList>
    </citation>
    <scope>NUCLEOTIDE SEQUENCE [LARGE SCALE GENOMIC DNA]</scope>
    <source>
        <strain evidence="1 2">Bd21</strain>
    </source>
</reference>
<dbReference type="EMBL" id="CM000882">
    <property type="protein sequence ID" value="PNT66835.1"/>
    <property type="molecule type" value="Genomic_DNA"/>
</dbReference>
<protein>
    <submittedName>
        <fullName evidence="1 2">Uncharacterized protein</fullName>
    </submittedName>
</protein>
<evidence type="ECO:0000313" key="3">
    <source>
        <dbReference type="Proteomes" id="UP000008810"/>
    </source>
</evidence>
<keyword evidence="3" id="KW-1185">Reference proteome</keyword>
<sequence>MATLDFIEGLPRSKRVNCMYSRGIQILSLCFFDYSTPDEFVLPPSDCFCASEIGSLGLGTRYAIQPPRFKSSRIQI</sequence>
<dbReference type="AlphaFoldDB" id="A0A2K2CXT0"/>
<evidence type="ECO:0000313" key="1">
    <source>
        <dbReference type="EMBL" id="PNT66835.1"/>
    </source>
</evidence>